<evidence type="ECO:0000313" key="2">
    <source>
        <dbReference type="Proteomes" id="UP001596413"/>
    </source>
</evidence>
<dbReference type="RefSeq" id="WP_386416448.1">
    <property type="nucleotide sequence ID" value="NZ_JBHSZO010000028.1"/>
</dbReference>
<proteinExistence type="predicted"/>
<organism evidence="1 2">
    <name type="scientific">Streptomyces polyrhachis</name>
    <dbReference type="NCBI Taxonomy" id="1282885"/>
    <lineage>
        <taxon>Bacteria</taxon>
        <taxon>Bacillati</taxon>
        <taxon>Actinomycetota</taxon>
        <taxon>Actinomycetes</taxon>
        <taxon>Kitasatosporales</taxon>
        <taxon>Streptomycetaceae</taxon>
        <taxon>Streptomyces</taxon>
    </lineage>
</organism>
<evidence type="ECO:0008006" key="3">
    <source>
        <dbReference type="Google" id="ProtNLM"/>
    </source>
</evidence>
<protein>
    <recommendedName>
        <fullName evidence="3">Transcriptional regulator, AbiEi antitoxin, Type IV TA system</fullName>
    </recommendedName>
</protein>
<reference evidence="2" key="1">
    <citation type="journal article" date="2019" name="Int. J. Syst. Evol. Microbiol.">
        <title>The Global Catalogue of Microorganisms (GCM) 10K type strain sequencing project: providing services to taxonomists for standard genome sequencing and annotation.</title>
        <authorList>
            <consortium name="The Broad Institute Genomics Platform"/>
            <consortium name="The Broad Institute Genome Sequencing Center for Infectious Disease"/>
            <person name="Wu L."/>
            <person name="Ma J."/>
        </authorList>
    </citation>
    <scope>NUCLEOTIDE SEQUENCE [LARGE SCALE GENOMIC DNA]</scope>
    <source>
        <strain evidence="2">CGMCC 1.13681</strain>
    </source>
</reference>
<comment type="caution">
    <text evidence="1">The sequence shown here is derived from an EMBL/GenBank/DDBJ whole genome shotgun (WGS) entry which is preliminary data.</text>
</comment>
<gene>
    <name evidence="1" type="ORF">ACFQLX_18085</name>
</gene>
<dbReference type="EMBL" id="JBHSZO010000028">
    <property type="protein sequence ID" value="MFC7220059.1"/>
    <property type="molecule type" value="Genomic_DNA"/>
</dbReference>
<dbReference type="Proteomes" id="UP001596413">
    <property type="component" value="Unassembled WGS sequence"/>
</dbReference>
<sequence>MTAVKTPGGLVELTRTMAEAVARTGGAGVLTGPAVLALRRFAAVPAAASFRSAHVLVPGGCAYGAHGTPTRRMPPAAPLYGLPTAPVGRAVADTVPLLADAECRALLTEAVRTRRVTRPALVRELRAGGHYARPVVRRTMRALLDGGRGWFPPEARLRRVTALPGPVVWDVELWVADDLLGVADAYWPLRGVAVEAAPQPGESRQRDALRALGLFTLRLDPGCAQALHTLNATLEGATYGTAAVREAVRVVWC</sequence>
<evidence type="ECO:0000313" key="1">
    <source>
        <dbReference type="EMBL" id="MFC7220059.1"/>
    </source>
</evidence>
<keyword evidence="2" id="KW-1185">Reference proteome</keyword>
<accession>A0ABW2GH16</accession>
<name>A0ABW2GH16_9ACTN</name>